<evidence type="ECO:0000256" key="1">
    <source>
        <dbReference type="ARBA" id="ARBA00007692"/>
    </source>
</evidence>
<organism evidence="4 5">
    <name type="scientific">Ensete ventricosum</name>
    <name type="common">Abyssinian banana</name>
    <name type="synonym">Musa ensete</name>
    <dbReference type="NCBI Taxonomy" id="4639"/>
    <lineage>
        <taxon>Eukaryota</taxon>
        <taxon>Viridiplantae</taxon>
        <taxon>Streptophyta</taxon>
        <taxon>Embryophyta</taxon>
        <taxon>Tracheophyta</taxon>
        <taxon>Spermatophyta</taxon>
        <taxon>Magnoliopsida</taxon>
        <taxon>Liliopsida</taxon>
        <taxon>Zingiberales</taxon>
        <taxon>Musaceae</taxon>
        <taxon>Ensete</taxon>
    </lineage>
</organism>
<dbReference type="Pfam" id="PF02536">
    <property type="entry name" value="mTERF"/>
    <property type="match status" value="1"/>
</dbReference>
<evidence type="ECO:0000256" key="3">
    <source>
        <dbReference type="ARBA" id="ARBA00022946"/>
    </source>
</evidence>
<evidence type="ECO:0000313" key="4">
    <source>
        <dbReference type="EMBL" id="KAJ8467476.1"/>
    </source>
</evidence>
<keyword evidence="2" id="KW-0805">Transcription regulation</keyword>
<evidence type="ECO:0000313" key="5">
    <source>
        <dbReference type="Proteomes" id="UP001222027"/>
    </source>
</evidence>
<comment type="caution">
    <text evidence="4">The sequence shown here is derived from an EMBL/GenBank/DDBJ whole genome shotgun (WGS) entry which is preliminary data.</text>
</comment>
<dbReference type="InterPro" id="IPR038538">
    <property type="entry name" value="MTERF_sf"/>
</dbReference>
<dbReference type="Proteomes" id="UP001222027">
    <property type="component" value="Unassembled WGS sequence"/>
</dbReference>
<dbReference type="PANTHER" id="PTHR13068">
    <property type="entry name" value="CGI-12 PROTEIN-RELATED"/>
    <property type="match status" value="1"/>
</dbReference>
<accession>A0AAV8P6P7</accession>
<evidence type="ECO:0000256" key="2">
    <source>
        <dbReference type="ARBA" id="ARBA00022472"/>
    </source>
</evidence>
<gene>
    <name evidence="4" type="ORF">OPV22_030028</name>
</gene>
<comment type="similarity">
    <text evidence="1">Belongs to the mTERF family.</text>
</comment>
<name>A0AAV8P6P7_ENSVE</name>
<keyword evidence="3" id="KW-0809">Transit peptide</keyword>
<dbReference type="PANTHER" id="PTHR13068:SF236">
    <property type="entry name" value="OS02G0749800 PROTEIN"/>
    <property type="match status" value="1"/>
</dbReference>
<keyword evidence="2" id="KW-0804">Transcription</keyword>
<dbReference type="GO" id="GO:0003676">
    <property type="term" value="F:nucleic acid binding"/>
    <property type="evidence" value="ECO:0007669"/>
    <property type="project" value="InterPro"/>
</dbReference>
<keyword evidence="2" id="KW-0806">Transcription termination</keyword>
<dbReference type="InterPro" id="IPR003690">
    <property type="entry name" value="MTERF"/>
</dbReference>
<keyword evidence="5" id="KW-1185">Reference proteome</keyword>
<dbReference type="Gene3D" id="1.25.70.10">
    <property type="entry name" value="Transcription termination factor 3, mitochondrial"/>
    <property type="match status" value="1"/>
</dbReference>
<dbReference type="SMART" id="SM00733">
    <property type="entry name" value="Mterf"/>
    <property type="match status" value="3"/>
</dbReference>
<evidence type="ECO:0008006" key="6">
    <source>
        <dbReference type="Google" id="ProtNLM"/>
    </source>
</evidence>
<protein>
    <recommendedName>
        <fullName evidence="6">PORR domain-containing protein</fullName>
    </recommendedName>
</protein>
<sequence>MASASLLKGRIHLFRLLPSPFTKQRRPSSCYSTAAISSSSPDPFTGLFSSQIGRVVTYYPAILLSRPNRTLVPKLRFLSSFLPPTHLPDLVASSPGLLRRSLTRQIEPLFALLRRFLDSPDALLLAARRYPRLLNCKLADTATPNISFLLSRGVPSGSIAKLLCAYPRHQSHEWYAAVDMGGQTKGLSVARVVRRGVSDCLPEDPAVCAGVGAKDVEDGAILDGGGQVEGIQLEPRTKVADVRPGE</sequence>
<reference evidence="4 5" key="1">
    <citation type="submission" date="2022-12" db="EMBL/GenBank/DDBJ databases">
        <title>Chromosome-scale assembly of the Ensete ventricosum genome.</title>
        <authorList>
            <person name="Dussert Y."/>
            <person name="Stocks J."/>
            <person name="Wendawek A."/>
            <person name="Woldeyes F."/>
            <person name="Nichols R.A."/>
            <person name="Borrell J.S."/>
        </authorList>
    </citation>
    <scope>NUCLEOTIDE SEQUENCE [LARGE SCALE GENOMIC DNA]</scope>
    <source>
        <strain evidence="5">cv. Maze</strain>
        <tissue evidence="4">Seeds</tissue>
    </source>
</reference>
<proteinExistence type="inferred from homology"/>
<dbReference type="EMBL" id="JAQQAF010000008">
    <property type="protein sequence ID" value="KAJ8467476.1"/>
    <property type="molecule type" value="Genomic_DNA"/>
</dbReference>
<dbReference type="AlphaFoldDB" id="A0AAV8P6P7"/>
<dbReference type="GO" id="GO:0006353">
    <property type="term" value="P:DNA-templated transcription termination"/>
    <property type="evidence" value="ECO:0007669"/>
    <property type="project" value="UniProtKB-KW"/>
</dbReference>